<dbReference type="PIRSF" id="PIRSF018266">
    <property type="entry name" value="FecR"/>
    <property type="match status" value="1"/>
</dbReference>
<dbReference type="RefSeq" id="WP_306411708.1">
    <property type="nucleotide sequence ID" value="NZ_JANFPI010000004.1"/>
</dbReference>
<keyword evidence="1" id="KW-0472">Membrane</keyword>
<dbReference type="GO" id="GO:0016989">
    <property type="term" value="F:sigma factor antagonist activity"/>
    <property type="evidence" value="ECO:0007669"/>
    <property type="project" value="TreeGrafter"/>
</dbReference>
<dbReference type="Gene3D" id="2.60.120.1440">
    <property type="match status" value="1"/>
</dbReference>
<keyword evidence="1" id="KW-0812">Transmembrane</keyword>
<feature type="domain" description="FecR N-terminal" evidence="3">
    <location>
        <begin position="23"/>
        <end position="65"/>
    </location>
</feature>
<accession>A0AAE3SWZ0</accession>
<protein>
    <submittedName>
        <fullName evidence="4">FecR domain-containing protein</fullName>
    </submittedName>
</protein>
<dbReference type="InterPro" id="IPR032623">
    <property type="entry name" value="FecR_N"/>
</dbReference>
<sequence length="342" mass="36833">MSEDKAGNHDVCEEYRHADPVVDQALEWFARLNAGETVDPETRLAFEGWLSAGPDHRMVWEQVADVWAAPETLLASQQVAAQAQADNVVRLDAHERRPAPGRPRFGVYAMVAAAALVLAIATPQVLPSLLLRWQADYRTDAGKTQELVLPDGSQMVLNGQSAVALDFADGRRGVRVLAGEAWFDVVHDERHPFHVAGKFSDVQVRGTAFAVRVDGDGDTIVLERGRVDAIHDRGDIAPVHLSAGEMVRASDAAMSAVAPFDSEEMLGWLEGRIVFSARPLGEALDAIKPYLNGTVVVLNRDLLDVAVSGHYRTDSAGTAIASIVSAAGGKITRLPGGIIIIR</sequence>
<name>A0AAE3SWZ0_9HYPH</name>
<evidence type="ECO:0000313" key="5">
    <source>
        <dbReference type="Proteomes" id="UP001208771"/>
    </source>
</evidence>
<dbReference type="InterPro" id="IPR012373">
    <property type="entry name" value="Ferrdict_sens_TM"/>
</dbReference>
<dbReference type="EMBL" id="JANFPI010000004">
    <property type="protein sequence ID" value="MCX8997915.1"/>
    <property type="molecule type" value="Genomic_DNA"/>
</dbReference>
<proteinExistence type="predicted"/>
<comment type="caution">
    <text evidence="4">The sequence shown here is derived from an EMBL/GenBank/DDBJ whole genome shotgun (WGS) entry which is preliminary data.</text>
</comment>
<evidence type="ECO:0000259" key="3">
    <source>
        <dbReference type="Pfam" id="PF16220"/>
    </source>
</evidence>
<dbReference type="AlphaFoldDB" id="A0AAE3SWZ0"/>
<feature type="transmembrane region" description="Helical" evidence="1">
    <location>
        <begin position="105"/>
        <end position="126"/>
    </location>
</feature>
<dbReference type="Pfam" id="PF04773">
    <property type="entry name" value="FecR"/>
    <property type="match status" value="1"/>
</dbReference>
<dbReference type="PANTHER" id="PTHR30273:SF2">
    <property type="entry name" value="PROTEIN FECR"/>
    <property type="match status" value="1"/>
</dbReference>
<dbReference type="PANTHER" id="PTHR30273">
    <property type="entry name" value="PERIPLASMIC SIGNAL SENSOR AND SIGMA FACTOR ACTIVATOR FECR-RELATED"/>
    <property type="match status" value="1"/>
</dbReference>
<keyword evidence="1" id="KW-1133">Transmembrane helix</keyword>
<evidence type="ECO:0000313" key="4">
    <source>
        <dbReference type="EMBL" id="MCX8997915.1"/>
    </source>
</evidence>
<organism evidence="4 5">
    <name type="scientific">Ectorhizobium quercum</name>
    <dbReference type="NCBI Taxonomy" id="2965071"/>
    <lineage>
        <taxon>Bacteria</taxon>
        <taxon>Pseudomonadati</taxon>
        <taxon>Pseudomonadota</taxon>
        <taxon>Alphaproteobacteria</taxon>
        <taxon>Hyphomicrobiales</taxon>
        <taxon>Rhizobiaceae</taxon>
        <taxon>Ectorhizobium</taxon>
    </lineage>
</organism>
<evidence type="ECO:0000256" key="1">
    <source>
        <dbReference type="SAM" id="Phobius"/>
    </source>
</evidence>
<gene>
    <name evidence="4" type="ORF">NOF55_12465</name>
</gene>
<evidence type="ECO:0000259" key="2">
    <source>
        <dbReference type="Pfam" id="PF04773"/>
    </source>
</evidence>
<dbReference type="Pfam" id="PF16220">
    <property type="entry name" value="DUF4880"/>
    <property type="match status" value="1"/>
</dbReference>
<dbReference type="InterPro" id="IPR006860">
    <property type="entry name" value="FecR"/>
</dbReference>
<keyword evidence="5" id="KW-1185">Reference proteome</keyword>
<feature type="domain" description="FecR protein" evidence="2">
    <location>
        <begin position="136"/>
        <end position="227"/>
    </location>
</feature>
<reference evidence="4" key="1">
    <citation type="submission" date="2022-07" db="EMBL/GenBank/DDBJ databases">
        <title>Ectorhizobium quercum gen.nov., sp. nov.</title>
        <authorList>
            <person name="Ma T."/>
            <person name="Li Y."/>
        </authorList>
    </citation>
    <scope>NUCLEOTIDE SEQUENCE</scope>
    <source>
        <strain evidence="4">BDR2-2</strain>
    </source>
</reference>
<dbReference type="Proteomes" id="UP001208771">
    <property type="component" value="Unassembled WGS sequence"/>
</dbReference>